<gene>
    <name evidence="1" type="ORF">SAMN04489842_2516</name>
</gene>
<name>A0A1H1GNL2_NATTX</name>
<evidence type="ECO:0000313" key="1">
    <source>
        <dbReference type="EMBL" id="SDR14693.1"/>
    </source>
</evidence>
<dbReference type="OrthoDB" id="201863at2157"/>
<keyword evidence="2" id="KW-1185">Reference proteome</keyword>
<protein>
    <submittedName>
        <fullName evidence="1">Uncharacterized protein</fullName>
    </submittedName>
</protein>
<organism evidence="1 2">
    <name type="scientific">Natronobacterium texcoconense</name>
    <dbReference type="NCBI Taxonomy" id="1095778"/>
    <lineage>
        <taxon>Archaea</taxon>
        <taxon>Methanobacteriati</taxon>
        <taxon>Methanobacteriota</taxon>
        <taxon>Stenosarchaea group</taxon>
        <taxon>Halobacteria</taxon>
        <taxon>Halobacteriales</taxon>
        <taxon>Natrialbaceae</taxon>
        <taxon>Natronobacterium</taxon>
    </lineage>
</organism>
<proteinExistence type="predicted"/>
<dbReference type="InterPro" id="IPR006311">
    <property type="entry name" value="TAT_signal"/>
</dbReference>
<dbReference type="STRING" id="1095778.SAMN04489842_2516"/>
<dbReference type="RefSeq" id="WP_090382212.1">
    <property type="nucleotide sequence ID" value="NZ_FNLC01000002.1"/>
</dbReference>
<evidence type="ECO:0000313" key="2">
    <source>
        <dbReference type="Proteomes" id="UP000198848"/>
    </source>
</evidence>
<dbReference type="EMBL" id="FNLC01000002">
    <property type="protein sequence ID" value="SDR14693.1"/>
    <property type="molecule type" value="Genomic_DNA"/>
</dbReference>
<dbReference type="AlphaFoldDB" id="A0A1H1GNL2"/>
<reference evidence="2" key="1">
    <citation type="submission" date="2016-10" db="EMBL/GenBank/DDBJ databases">
        <authorList>
            <person name="Varghese N."/>
            <person name="Submissions S."/>
        </authorList>
    </citation>
    <scope>NUCLEOTIDE SEQUENCE [LARGE SCALE GENOMIC DNA]</scope>
    <source>
        <strain evidence="2">DSM 24767</strain>
    </source>
</reference>
<accession>A0A1H1GNL2</accession>
<sequence length="297" mass="32729">MRPLSRRKLLALATGGAIGGGVVASATDGPDRPDALEVDCPDYGEDVTTTACNDHQRIGVTLEPSTTTLSAPGTLTFTLRNRTHRQFKTNWYGWKLHKLVDGDWFYLGPRVVQLPLHPVLPGGTMDWTLSVQPNSDGSDDHDSDEILRQYLGSGTYAFGIDGWPSDGSSDAKTALIETFELEAPDLSLDPPRAVETVEWDESKDGEVLVARTDRAIEGDRPMAYELEVVDSAESTERVILEQVLRDDQFRTVVSLADEYDADRVRLEDDTAGSEPASRFPGVYEYDGTAYRLEMGEL</sequence>
<dbReference type="Proteomes" id="UP000198848">
    <property type="component" value="Unassembled WGS sequence"/>
</dbReference>
<dbReference type="PROSITE" id="PS51318">
    <property type="entry name" value="TAT"/>
    <property type="match status" value="1"/>
</dbReference>